<dbReference type="InterPro" id="IPR032675">
    <property type="entry name" value="LRR_dom_sf"/>
</dbReference>
<keyword evidence="3" id="KW-1133">Transmembrane helix</keyword>
<keyword evidence="3" id="KW-0472">Membrane</keyword>
<keyword evidence="1" id="KW-0677">Repeat</keyword>
<reference evidence="6" key="1">
    <citation type="submission" date="2020-07" db="EMBL/GenBank/DDBJ databases">
        <title>Genome sequence and genetic diversity analysis of an under-domesticated orphan crop, white fonio (Digitaria exilis).</title>
        <authorList>
            <person name="Bennetzen J.L."/>
            <person name="Chen S."/>
            <person name="Ma X."/>
            <person name="Wang X."/>
            <person name="Yssel A.E.J."/>
            <person name="Chaluvadi S.R."/>
            <person name="Johnson M."/>
            <person name="Gangashetty P."/>
            <person name="Hamidou F."/>
            <person name="Sanogo M.D."/>
            <person name="Zwaenepoel A."/>
            <person name="Wallace J."/>
            <person name="Van De Peer Y."/>
            <person name="Van Deynze A."/>
        </authorList>
    </citation>
    <scope>NUCLEOTIDE SEQUENCE</scope>
    <source>
        <tissue evidence="6">Leaves</tissue>
    </source>
</reference>
<keyword evidence="2" id="KW-0611">Plant defense</keyword>
<evidence type="ECO:0000259" key="5">
    <source>
        <dbReference type="Pfam" id="PF23598"/>
    </source>
</evidence>
<gene>
    <name evidence="6" type="ORF">HU200_029453</name>
</gene>
<dbReference type="Gene3D" id="1.10.8.430">
    <property type="entry name" value="Helical domain of apoptotic protease-activating factors"/>
    <property type="match status" value="1"/>
</dbReference>
<proteinExistence type="predicted"/>
<dbReference type="Gene3D" id="3.80.10.10">
    <property type="entry name" value="Ribonuclease Inhibitor"/>
    <property type="match status" value="1"/>
</dbReference>
<dbReference type="InterPro" id="IPR055414">
    <property type="entry name" value="LRR_R13L4/SHOC2-like"/>
</dbReference>
<dbReference type="EMBL" id="JACEFO010001753">
    <property type="protein sequence ID" value="KAF8711421.1"/>
    <property type="molecule type" value="Genomic_DNA"/>
</dbReference>
<dbReference type="PANTHER" id="PTHR23155">
    <property type="entry name" value="DISEASE RESISTANCE PROTEIN RP"/>
    <property type="match status" value="1"/>
</dbReference>
<dbReference type="GO" id="GO:0098542">
    <property type="term" value="P:defense response to other organism"/>
    <property type="evidence" value="ECO:0007669"/>
    <property type="project" value="TreeGrafter"/>
</dbReference>
<dbReference type="Pfam" id="PF23559">
    <property type="entry name" value="WHD_DRP"/>
    <property type="match status" value="1"/>
</dbReference>
<dbReference type="InterPro" id="IPR044974">
    <property type="entry name" value="Disease_R_plants"/>
</dbReference>
<dbReference type="Proteomes" id="UP000636709">
    <property type="component" value="Unassembled WGS sequence"/>
</dbReference>
<dbReference type="PANTHER" id="PTHR23155:SF1181">
    <property type="entry name" value="OS08G0170200 PROTEIN"/>
    <property type="match status" value="1"/>
</dbReference>
<name>A0A835BR99_9POAL</name>
<feature type="domain" description="Disease resistance protein winged helix" evidence="4">
    <location>
        <begin position="50"/>
        <end position="101"/>
    </location>
</feature>
<dbReference type="AlphaFoldDB" id="A0A835BR99"/>
<organism evidence="6 7">
    <name type="scientific">Digitaria exilis</name>
    <dbReference type="NCBI Taxonomy" id="1010633"/>
    <lineage>
        <taxon>Eukaryota</taxon>
        <taxon>Viridiplantae</taxon>
        <taxon>Streptophyta</taxon>
        <taxon>Embryophyta</taxon>
        <taxon>Tracheophyta</taxon>
        <taxon>Spermatophyta</taxon>
        <taxon>Magnoliopsida</taxon>
        <taxon>Liliopsida</taxon>
        <taxon>Poales</taxon>
        <taxon>Poaceae</taxon>
        <taxon>PACMAD clade</taxon>
        <taxon>Panicoideae</taxon>
        <taxon>Panicodae</taxon>
        <taxon>Paniceae</taxon>
        <taxon>Anthephorinae</taxon>
        <taxon>Digitaria</taxon>
    </lineage>
</organism>
<evidence type="ECO:0000313" key="7">
    <source>
        <dbReference type="Proteomes" id="UP000636709"/>
    </source>
</evidence>
<protein>
    <submittedName>
        <fullName evidence="6">Uncharacterized protein</fullName>
    </submittedName>
</protein>
<evidence type="ECO:0000259" key="4">
    <source>
        <dbReference type="Pfam" id="PF23559"/>
    </source>
</evidence>
<evidence type="ECO:0000256" key="2">
    <source>
        <dbReference type="ARBA" id="ARBA00022821"/>
    </source>
</evidence>
<dbReference type="SUPFAM" id="SSF52058">
    <property type="entry name" value="L domain-like"/>
    <property type="match status" value="1"/>
</dbReference>
<feature type="domain" description="Disease resistance R13L4/SHOC-2-like LRR" evidence="5">
    <location>
        <begin position="163"/>
        <end position="495"/>
    </location>
</feature>
<feature type="transmembrane region" description="Helical" evidence="3">
    <location>
        <begin position="391"/>
        <end position="409"/>
    </location>
</feature>
<dbReference type="InterPro" id="IPR042197">
    <property type="entry name" value="Apaf_helical"/>
</dbReference>
<keyword evidence="7" id="KW-1185">Reference proteome</keyword>
<comment type="caution">
    <text evidence="6">The sequence shown here is derived from an EMBL/GenBank/DDBJ whole genome shotgun (WGS) entry which is preliminary data.</text>
</comment>
<evidence type="ECO:0000256" key="1">
    <source>
        <dbReference type="ARBA" id="ARBA00022737"/>
    </source>
</evidence>
<sequence length="568" mass="65133">MEKSDKCDGVPLAIIAIASLLADKPLEDWQMVYKSLIVGDEDKTRKILFLYDIAERYFNELVNRSLIQAVFGKDVTSRFEERYVTSLIRGCRVHDIVLDLIRDLSREENFVTILGKKQLVESSVSVTRSMKGLGLMHGSERKVRRLSIQSDIPLDTIGMPEVVRSLQTADDDLIDVSQLSSFRTCRVLSISEGIGDLKQLDKLLHLRYLEIDGPFEKLPNELGNLKSLQTMITICHPLPLAIFELTQLMCLAAEIDDDSGVIHRETVIKIGNLVCLEELTLTFTRRIGLDEIGVALGKLTRLRVLKIRALSVDASYYKEFMQSLNKLQDIRELRLEYIYRNETTWEPSPESPWMMDPSCFRRLCHLFIYVPVAEAWNTLRHLALLPELRSLVLSAMAGLIGFFVLAIGFQNLRYLTIEGMWVKPKFVQGAMPRLESLHLDVCPGRDLEEINLATLLSLKNVTLEDHCGGFFRGDVEEAEAVVRREVEDHANRPTLRINRNAEIYRLDHDDVKPNKAVRFLVNVWDCWKGDRECDDVEMRYYRWIEEITCDIDCESSSLSDVEYVEVPS</sequence>
<dbReference type="OrthoDB" id="676979at2759"/>
<keyword evidence="3" id="KW-0812">Transmembrane</keyword>
<accession>A0A835BR99</accession>
<dbReference type="InterPro" id="IPR058922">
    <property type="entry name" value="WHD_DRP"/>
</dbReference>
<evidence type="ECO:0000313" key="6">
    <source>
        <dbReference type="EMBL" id="KAF8711421.1"/>
    </source>
</evidence>
<evidence type="ECO:0000256" key="3">
    <source>
        <dbReference type="SAM" id="Phobius"/>
    </source>
</evidence>
<dbReference type="Pfam" id="PF23598">
    <property type="entry name" value="LRR_14"/>
    <property type="match status" value="1"/>
</dbReference>